<reference evidence="1" key="1">
    <citation type="journal article" date="2021" name="Proc. Natl. Acad. Sci. U.S.A.">
        <title>A Catalog of Tens of Thousands of Viruses from Human Metagenomes Reveals Hidden Associations with Chronic Diseases.</title>
        <authorList>
            <person name="Tisza M.J."/>
            <person name="Buck C.B."/>
        </authorList>
    </citation>
    <scope>NUCLEOTIDE SEQUENCE</scope>
    <source>
        <strain evidence="1">Cteoh1</strain>
    </source>
</reference>
<name>A0A8S5QLY5_9CAUD</name>
<evidence type="ECO:0000313" key="1">
    <source>
        <dbReference type="EMBL" id="DAE19781.1"/>
    </source>
</evidence>
<dbReference type="Gene3D" id="1.10.10.10">
    <property type="entry name" value="Winged helix-like DNA-binding domain superfamily/Winged helix DNA-binding domain"/>
    <property type="match status" value="1"/>
</dbReference>
<accession>A0A8S5QLY5</accession>
<proteinExistence type="predicted"/>
<organism evidence="1">
    <name type="scientific">Siphoviridae sp. cteoh1</name>
    <dbReference type="NCBI Taxonomy" id="2826407"/>
    <lineage>
        <taxon>Viruses</taxon>
        <taxon>Duplodnaviria</taxon>
        <taxon>Heunggongvirae</taxon>
        <taxon>Uroviricota</taxon>
        <taxon>Caudoviricetes</taxon>
    </lineage>
</organism>
<dbReference type="SMART" id="SM00497">
    <property type="entry name" value="IENR1"/>
    <property type="match status" value="1"/>
</dbReference>
<dbReference type="InterPro" id="IPR036388">
    <property type="entry name" value="WH-like_DNA-bd_sf"/>
</dbReference>
<protein>
    <submittedName>
        <fullName evidence="1">NUMOD1 domain protein</fullName>
    </submittedName>
</protein>
<dbReference type="InterPro" id="IPR003647">
    <property type="entry name" value="Intron_nuc_1_rpt"/>
</dbReference>
<sequence>MPVKRSSKEPISVEQIDATTGEKIAEYTSLAEAARAVGLASGAGIKKVITRGKGLSGGFFWRKKEGSTTKSE</sequence>
<dbReference type="EMBL" id="BK015686">
    <property type="protein sequence ID" value="DAE19781.1"/>
    <property type="molecule type" value="Genomic_DNA"/>
</dbReference>